<sequence length="247" mass="27558">METSTSNKYRRVTKEEVIAKIKDDGDFDKLRLMIIRKIKENQELRNNITSIVRQSVALNRPGSENMKPRQLSDAIFEEVGNGVMTQISDNVWEIIRSDHGMKNEIKETVQSVYDKLTNPETKEMGELPTHDVVKVDKGVENNGSIVASAADFHGTLDESELQEPPGFSLANNHQNNNCEEKHEEVQQLSRPQADGSLEEHKDEAHYSKDVSKQDDVLGVPPGFSAGNGQQQLCDSSDEDPDVPPGFG</sequence>
<comment type="caution">
    <text evidence="3">The sequence shown here is derived from an EMBL/GenBank/DDBJ whole genome shotgun (WGS) entry which is preliminary data.</text>
</comment>
<dbReference type="Pfam" id="PF05205">
    <property type="entry name" value="COMPASS-Shg1"/>
    <property type="match status" value="1"/>
</dbReference>
<dbReference type="EMBL" id="JAAARO010000020">
    <property type="protein sequence ID" value="KAF5729925.1"/>
    <property type="molecule type" value="Genomic_DNA"/>
</dbReference>
<dbReference type="InParanoid" id="A0A7J7C7J8"/>
<accession>A0A7J7C7J8</accession>
<evidence type="ECO:0000259" key="2">
    <source>
        <dbReference type="Pfam" id="PF05205"/>
    </source>
</evidence>
<dbReference type="Proteomes" id="UP000593562">
    <property type="component" value="Unassembled WGS sequence"/>
</dbReference>
<dbReference type="PANTHER" id="PTHR34356:SF3">
    <property type="entry name" value="EXPRESSED PROTEIN"/>
    <property type="match status" value="1"/>
</dbReference>
<dbReference type="InterPro" id="IPR055264">
    <property type="entry name" value="BOD1/SHG1_dom"/>
</dbReference>
<evidence type="ECO:0000313" key="3">
    <source>
        <dbReference type="EMBL" id="KAF5729925.1"/>
    </source>
</evidence>
<feature type="domain" description="BOD1/SHG1" evidence="2">
    <location>
        <begin position="18"/>
        <end position="110"/>
    </location>
</feature>
<protein>
    <recommendedName>
        <fullName evidence="2">BOD1/SHG1 domain-containing protein</fullName>
    </recommendedName>
</protein>
<dbReference type="AlphaFoldDB" id="A0A7J7C7J8"/>
<dbReference type="PANTHER" id="PTHR34356">
    <property type="entry name" value="ANTIGENIC HEAT-STABLE PROTEIN"/>
    <property type="match status" value="1"/>
</dbReference>
<dbReference type="OrthoDB" id="784699at2759"/>
<reference evidence="3 4" key="1">
    <citation type="journal article" date="2020" name="Nat. Commun.">
        <title>Genome of Tripterygium wilfordii and identification of cytochrome P450 involved in triptolide biosynthesis.</title>
        <authorList>
            <person name="Tu L."/>
            <person name="Su P."/>
            <person name="Zhang Z."/>
            <person name="Gao L."/>
            <person name="Wang J."/>
            <person name="Hu T."/>
            <person name="Zhou J."/>
            <person name="Zhang Y."/>
            <person name="Zhao Y."/>
            <person name="Liu Y."/>
            <person name="Song Y."/>
            <person name="Tong Y."/>
            <person name="Lu Y."/>
            <person name="Yang J."/>
            <person name="Xu C."/>
            <person name="Jia M."/>
            <person name="Peters R.J."/>
            <person name="Huang L."/>
            <person name="Gao W."/>
        </authorList>
    </citation>
    <scope>NUCLEOTIDE SEQUENCE [LARGE SCALE GENOMIC DNA]</scope>
    <source>
        <strain evidence="4">cv. XIE 37</strain>
        <tissue evidence="3">Leaf</tissue>
    </source>
</reference>
<evidence type="ECO:0000256" key="1">
    <source>
        <dbReference type="SAM" id="MobiDB-lite"/>
    </source>
</evidence>
<name>A0A7J7C7J8_TRIWF</name>
<organism evidence="3 4">
    <name type="scientific">Tripterygium wilfordii</name>
    <name type="common">Thunder God vine</name>
    <dbReference type="NCBI Taxonomy" id="458696"/>
    <lineage>
        <taxon>Eukaryota</taxon>
        <taxon>Viridiplantae</taxon>
        <taxon>Streptophyta</taxon>
        <taxon>Embryophyta</taxon>
        <taxon>Tracheophyta</taxon>
        <taxon>Spermatophyta</taxon>
        <taxon>Magnoliopsida</taxon>
        <taxon>eudicotyledons</taxon>
        <taxon>Gunneridae</taxon>
        <taxon>Pentapetalae</taxon>
        <taxon>rosids</taxon>
        <taxon>fabids</taxon>
        <taxon>Celastrales</taxon>
        <taxon>Celastraceae</taxon>
        <taxon>Tripterygium</taxon>
    </lineage>
</organism>
<proteinExistence type="predicted"/>
<keyword evidence="4" id="KW-1185">Reference proteome</keyword>
<feature type="region of interest" description="Disordered" evidence="1">
    <location>
        <begin position="182"/>
        <end position="247"/>
    </location>
</feature>
<evidence type="ECO:0000313" key="4">
    <source>
        <dbReference type="Proteomes" id="UP000593562"/>
    </source>
</evidence>
<feature type="compositionally biased region" description="Basic and acidic residues" evidence="1">
    <location>
        <begin position="197"/>
        <end position="215"/>
    </location>
</feature>
<gene>
    <name evidence="3" type="ORF">HS088_TW20G00292</name>
</gene>